<dbReference type="EMBL" id="JARGEI010000002">
    <property type="protein sequence ID" value="KAJ8735341.1"/>
    <property type="molecule type" value="Genomic_DNA"/>
</dbReference>
<protein>
    <submittedName>
        <fullName evidence="3">Uncharacterized protein</fullName>
    </submittedName>
</protein>
<evidence type="ECO:0000313" key="4">
    <source>
        <dbReference type="Proteomes" id="UP001231518"/>
    </source>
</evidence>
<accession>A0AAD8E124</accession>
<comment type="caution">
    <text evidence="3">The sequence shown here is derived from an EMBL/GenBank/DDBJ whole genome shotgun (WGS) entry which is preliminary data.</text>
</comment>
<feature type="region of interest" description="Disordered" evidence="2">
    <location>
        <begin position="87"/>
        <end position="116"/>
    </location>
</feature>
<evidence type="ECO:0000256" key="2">
    <source>
        <dbReference type="SAM" id="MobiDB-lite"/>
    </source>
</evidence>
<sequence>MSDQSLEKTIRELAKTVHSLENKIISLEKVVVDQTHLIKKLISVSDVSEESAQNSVNVGKRAVNIEQRTQRPIRDARVRAESALSAAAASKTKGARNISPAVRAARPAAPDPNASTSVYEPLTPTQLIPSDASQPPPHEFVNTTTLSMNHTQLNDNNNDLDWIEVKQKRSRRPPANVTRGTAPAGSSVCALSAAERKSYLHLYYVQTGTTAEQVIAHLQNICANDKCSAEVLKSRGDYASFKLTVPTKNVDNYMKPEHWAENVHIKPWRSGFHLVLSSLGVGSIDVSGDVEPVVPADAYHPPLSDQTQQMHLLNILAQCFCRIVPFYLQQKLNRKQQTIYAPLALP</sequence>
<evidence type="ECO:0000313" key="3">
    <source>
        <dbReference type="EMBL" id="KAJ8735341.1"/>
    </source>
</evidence>
<feature type="coiled-coil region" evidence="1">
    <location>
        <begin position="3"/>
        <end position="30"/>
    </location>
</feature>
<dbReference type="Proteomes" id="UP001231518">
    <property type="component" value="Chromosome 2"/>
</dbReference>
<feature type="compositionally biased region" description="Low complexity" evidence="2">
    <location>
        <begin position="87"/>
        <end position="114"/>
    </location>
</feature>
<keyword evidence="1" id="KW-0175">Coiled coil</keyword>
<evidence type="ECO:0000256" key="1">
    <source>
        <dbReference type="SAM" id="Coils"/>
    </source>
</evidence>
<organism evidence="3 4">
    <name type="scientific">Mythimna separata</name>
    <name type="common">Oriental armyworm</name>
    <name type="synonym">Pseudaletia separata</name>
    <dbReference type="NCBI Taxonomy" id="271217"/>
    <lineage>
        <taxon>Eukaryota</taxon>
        <taxon>Metazoa</taxon>
        <taxon>Ecdysozoa</taxon>
        <taxon>Arthropoda</taxon>
        <taxon>Hexapoda</taxon>
        <taxon>Insecta</taxon>
        <taxon>Pterygota</taxon>
        <taxon>Neoptera</taxon>
        <taxon>Endopterygota</taxon>
        <taxon>Lepidoptera</taxon>
        <taxon>Glossata</taxon>
        <taxon>Ditrysia</taxon>
        <taxon>Noctuoidea</taxon>
        <taxon>Noctuidae</taxon>
        <taxon>Noctuinae</taxon>
        <taxon>Hadenini</taxon>
        <taxon>Mythimna</taxon>
    </lineage>
</organism>
<keyword evidence="4" id="KW-1185">Reference proteome</keyword>
<proteinExistence type="predicted"/>
<dbReference type="AlphaFoldDB" id="A0AAD8E124"/>
<reference evidence="3" key="1">
    <citation type="submission" date="2023-03" db="EMBL/GenBank/DDBJ databases">
        <title>Chromosome-level genomes of two armyworms, Mythimna separata and Mythimna loreyi, provide insights into the biosynthesis and reception of sex pheromones.</title>
        <authorList>
            <person name="Zhao H."/>
        </authorList>
    </citation>
    <scope>NUCLEOTIDE SEQUENCE</scope>
    <source>
        <strain evidence="3">BeijingLab</strain>
        <tissue evidence="3">Pupa</tissue>
    </source>
</reference>
<gene>
    <name evidence="3" type="ORF">PYW07_006961</name>
</gene>
<name>A0AAD8E124_MYTSE</name>